<dbReference type="Proteomes" id="UP000242763">
    <property type="component" value="Unassembled WGS sequence"/>
</dbReference>
<dbReference type="AlphaFoldDB" id="A0A1I3NG37"/>
<name>A0A1I3NG37_9HYPH</name>
<gene>
    <name evidence="1" type="ORF">SAMN03080618_02072</name>
</gene>
<accession>A0A1I3NG37</accession>
<dbReference type="STRING" id="1121003.SAMN03080618_02072"/>
<dbReference type="EMBL" id="FORF01000010">
    <property type="protein sequence ID" value="SFJ08165.1"/>
    <property type="molecule type" value="Genomic_DNA"/>
</dbReference>
<keyword evidence="2" id="KW-1185">Reference proteome</keyword>
<organism evidence="1 2">
    <name type="scientific">Aquamicrobium aerolatum DSM 21857</name>
    <dbReference type="NCBI Taxonomy" id="1121003"/>
    <lineage>
        <taxon>Bacteria</taxon>
        <taxon>Pseudomonadati</taxon>
        <taxon>Pseudomonadota</taxon>
        <taxon>Alphaproteobacteria</taxon>
        <taxon>Hyphomicrobiales</taxon>
        <taxon>Phyllobacteriaceae</taxon>
        <taxon>Aerobium</taxon>
    </lineage>
</organism>
<reference evidence="2" key="1">
    <citation type="submission" date="2016-10" db="EMBL/GenBank/DDBJ databases">
        <authorList>
            <person name="Varghese N."/>
            <person name="Submissions S."/>
        </authorList>
    </citation>
    <scope>NUCLEOTIDE SEQUENCE [LARGE SCALE GENOMIC DNA]</scope>
    <source>
        <strain evidence="2">DSM 21857</strain>
    </source>
</reference>
<evidence type="ECO:0000313" key="2">
    <source>
        <dbReference type="Proteomes" id="UP000242763"/>
    </source>
</evidence>
<proteinExistence type="predicted"/>
<sequence length="72" mass="7942">MTNPTHIVNRVDATIKRCGSDLSGLEQELRHLADRFGNEALISALAQCAAIAYLRLNSQQPSDQWSFLTGLN</sequence>
<evidence type="ECO:0000313" key="1">
    <source>
        <dbReference type="EMBL" id="SFJ08165.1"/>
    </source>
</evidence>
<protein>
    <submittedName>
        <fullName evidence="1">Uncharacterized protein</fullName>
    </submittedName>
</protein>
<dbReference type="RefSeq" id="WP_091521839.1">
    <property type="nucleotide sequence ID" value="NZ_FORF01000010.1"/>
</dbReference>